<dbReference type="InterPro" id="IPR007341">
    <property type="entry name" value="Transgly_assoc"/>
</dbReference>
<keyword evidence="3" id="KW-1003">Cell membrane</keyword>
<dbReference type="PANTHER" id="PTHR33884:SF7">
    <property type="entry name" value="BSL8023 PROTEIN"/>
    <property type="match status" value="1"/>
</dbReference>
<gene>
    <name evidence="8" type="ORF">B0682_01825</name>
</gene>
<proteinExistence type="inferred from homology"/>
<keyword evidence="5 7" id="KW-1133">Transmembrane helix</keyword>
<name>A0A1T0CJR8_9GAMM</name>
<keyword evidence="9" id="KW-1185">Reference proteome</keyword>
<dbReference type="AlphaFoldDB" id="A0A1T0CJR8"/>
<organism evidence="8 9">
    <name type="scientific">Lwoffella lincolnii</name>
    <dbReference type="NCBI Taxonomy" id="90241"/>
    <lineage>
        <taxon>Bacteria</taxon>
        <taxon>Pseudomonadati</taxon>
        <taxon>Pseudomonadota</taxon>
        <taxon>Gammaproteobacteria</taxon>
        <taxon>Moraxellales</taxon>
        <taxon>Moraxellaceae</taxon>
        <taxon>Lwoffella</taxon>
    </lineage>
</organism>
<protein>
    <recommendedName>
        <fullName evidence="10">Transglycosylase</fullName>
    </recommendedName>
</protein>
<sequence>MSFIWMLIIGLVAGLLARAIKPGRDAMGWVMTIILGIAGAFVGGLLASVLGISADGGMVGLIFSVIGAIILLFAYEFITGKRRIG</sequence>
<dbReference type="GO" id="GO:0005886">
    <property type="term" value="C:plasma membrane"/>
    <property type="evidence" value="ECO:0007669"/>
    <property type="project" value="UniProtKB-SubCell"/>
</dbReference>
<keyword evidence="6 7" id="KW-0472">Membrane</keyword>
<keyword evidence="4 7" id="KW-0812">Transmembrane</keyword>
<evidence type="ECO:0000313" key="8">
    <source>
        <dbReference type="EMBL" id="OOS22596.1"/>
    </source>
</evidence>
<dbReference type="Pfam" id="PF04226">
    <property type="entry name" value="Transgly_assoc"/>
    <property type="match status" value="1"/>
</dbReference>
<feature type="transmembrane region" description="Helical" evidence="7">
    <location>
        <begin position="29"/>
        <end position="52"/>
    </location>
</feature>
<dbReference type="OrthoDB" id="9811343at2"/>
<evidence type="ECO:0000256" key="1">
    <source>
        <dbReference type="ARBA" id="ARBA00004651"/>
    </source>
</evidence>
<dbReference type="PANTHER" id="PTHR33884">
    <property type="entry name" value="UPF0410 PROTEIN YMGE"/>
    <property type="match status" value="1"/>
</dbReference>
<accession>A0A1T0CJR8</accession>
<evidence type="ECO:0000256" key="6">
    <source>
        <dbReference type="ARBA" id="ARBA00023136"/>
    </source>
</evidence>
<evidence type="ECO:0000256" key="5">
    <source>
        <dbReference type="ARBA" id="ARBA00022989"/>
    </source>
</evidence>
<comment type="subcellular location">
    <subcellularLocation>
        <location evidence="1">Cell membrane</location>
        <topology evidence="1">Multi-pass membrane protein</topology>
    </subcellularLocation>
</comment>
<evidence type="ECO:0000256" key="7">
    <source>
        <dbReference type="SAM" id="Phobius"/>
    </source>
</evidence>
<evidence type="ECO:0008006" key="10">
    <source>
        <dbReference type="Google" id="ProtNLM"/>
    </source>
</evidence>
<comment type="similarity">
    <text evidence="2">Belongs to the UPF0410 family.</text>
</comment>
<dbReference type="EMBL" id="MUYT01000002">
    <property type="protein sequence ID" value="OOS22596.1"/>
    <property type="molecule type" value="Genomic_DNA"/>
</dbReference>
<reference evidence="8 9" key="1">
    <citation type="submission" date="2017-02" db="EMBL/GenBank/DDBJ databases">
        <title>Draft genome sequence of Moraxella lincolnii CCUG 9405T type strain.</title>
        <authorList>
            <person name="Salva-Serra F."/>
            <person name="Engstrom-Jakobsson H."/>
            <person name="Thorell K."/>
            <person name="Jaen-Luchoro D."/>
            <person name="Gonzales-Siles L."/>
            <person name="Karlsson R."/>
            <person name="Yazdan S."/>
            <person name="Boulund F."/>
            <person name="Johnning A."/>
            <person name="Engstrand L."/>
            <person name="Kristiansson E."/>
            <person name="Moore E."/>
        </authorList>
    </citation>
    <scope>NUCLEOTIDE SEQUENCE [LARGE SCALE GENOMIC DNA]</scope>
    <source>
        <strain evidence="8 9">CCUG 9405</strain>
    </source>
</reference>
<evidence type="ECO:0000256" key="4">
    <source>
        <dbReference type="ARBA" id="ARBA00022692"/>
    </source>
</evidence>
<comment type="caution">
    <text evidence="8">The sequence shown here is derived from an EMBL/GenBank/DDBJ whole genome shotgun (WGS) entry which is preliminary data.</text>
</comment>
<dbReference type="RefSeq" id="WP_078306449.1">
    <property type="nucleotide sequence ID" value="NZ_CP147511.1"/>
</dbReference>
<feature type="transmembrane region" description="Helical" evidence="7">
    <location>
        <begin position="59"/>
        <end position="78"/>
    </location>
</feature>
<evidence type="ECO:0000313" key="9">
    <source>
        <dbReference type="Proteomes" id="UP000191094"/>
    </source>
</evidence>
<evidence type="ECO:0000256" key="2">
    <source>
        <dbReference type="ARBA" id="ARBA00011006"/>
    </source>
</evidence>
<dbReference type="STRING" id="90241.B0682_01825"/>
<dbReference type="Proteomes" id="UP000191094">
    <property type="component" value="Unassembled WGS sequence"/>
</dbReference>
<evidence type="ECO:0000256" key="3">
    <source>
        <dbReference type="ARBA" id="ARBA00022475"/>
    </source>
</evidence>